<sequence>MTGTIELPLGGIVGRSATFERCRTTAIGLGGSAVTGGSGAMVLGVAAAACRRLLVCLRCSFVRRSSPAETLPQPLLRLSRMSSSLAQSTDGRLDVGAR</sequence>
<keyword evidence="2" id="KW-1185">Reference proteome</keyword>
<dbReference type="EMBL" id="BAABBE010000031">
    <property type="protein sequence ID" value="GAA3677076.1"/>
    <property type="molecule type" value="Genomic_DNA"/>
</dbReference>
<evidence type="ECO:0000313" key="2">
    <source>
        <dbReference type="Proteomes" id="UP001500711"/>
    </source>
</evidence>
<gene>
    <name evidence="1" type="ORF">GCM10022267_74980</name>
</gene>
<organism evidence="1 2">
    <name type="scientific">Lentzea roselyniae</name>
    <dbReference type="NCBI Taxonomy" id="531940"/>
    <lineage>
        <taxon>Bacteria</taxon>
        <taxon>Bacillati</taxon>
        <taxon>Actinomycetota</taxon>
        <taxon>Actinomycetes</taxon>
        <taxon>Pseudonocardiales</taxon>
        <taxon>Pseudonocardiaceae</taxon>
        <taxon>Lentzea</taxon>
    </lineage>
</organism>
<comment type="caution">
    <text evidence="1">The sequence shown here is derived from an EMBL/GenBank/DDBJ whole genome shotgun (WGS) entry which is preliminary data.</text>
</comment>
<dbReference type="RefSeq" id="WP_346135390.1">
    <property type="nucleotide sequence ID" value="NZ_BAABBE010000031.1"/>
</dbReference>
<proteinExistence type="predicted"/>
<evidence type="ECO:0000313" key="1">
    <source>
        <dbReference type="EMBL" id="GAA3677076.1"/>
    </source>
</evidence>
<protein>
    <submittedName>
        <fullName evidence="1">Uncharacterized protein</fullName>
    </submittedName>
</protein>
<accession>A0ABP7C6G3</accession>
<reference evidence="2" key="1">
    <citation type="journal article" date="2019" name="Int. J. Syst. Evol. Microbiol.">
        <title>The Global Catalogue of Microorganisms (GCM) 10K type strain sequencing project: providing services to taxonomists for standard genome sequencing and annotation.</title>
        <authorList>
            <consortium name="The Broad Institute Genomics Platform"/>
            <consortium name="The Broad Institute Genome Sequencing Center for Infectious Disease"/>
            <person name="Wu L."/>
            <person name="Ma J."/>
        </authorList>
    </citation>
    <scope>NUCLEOTIDE SEQUENCE [LARGE SCALE GENOMIC DNA]</scope>
    <source>
        <strain evidence="2">JCM 17494</strain>
    </source>
</reference>
<name>A0ABP7C6G3_9PSEU</name>
<dbReference type="Proteomes" id="UP001500711">
    <property type="component" value="Unassembled WGS sequence"/>
</dbReference>